<dbReference type="Gene3D" id="3.40.50.150">
    <property type="entry name" value="Vaccinia Virus protein VP39"/>
    <property type="match status" value="1"/>
</dbReference>
<evidence type="ECO:0000259" key="3">
    <source>
        <dbReference type="Pfam" id="PF13649"/>
    </source>
</evidence>
<sequence>MRLTEAEIQVLASIAVLEADGKSTLRKDVESRGDAYWIYKENWSDAFDTLVTKGLVESDKSVLTLTETGRPHAEKYRKERPDLYWYQYQKFYTAAHASKAHSELCKRVFGRDLCQDGQTDMPALMRLLDLLKLRPEDRVLDLGCGAGVIAEFISDETGANVVGLDYSQSAIDAANERSLAKRNRIEFVTGNFNDLDFPDASFDAILSLDTLYWAADLKEVTERLLSMLKPSGYMGVFMNHHIDPTDPPDSLTVSYSDFAIALDSIGQPYESFNFTKEIGDFWKKNCAAAEELLPQYENEGNGFIAEGLIRESREDYLPDIEAGRIARYLYLVRHQ</sequence>
<dbReference type="AlphaFoldDB" id="A0A1X6Z4Y3"/>
<dbReference type="RefSeq" id="WP_085822337.1">
    <property type="nucleotide sequence ID" value="NZ_FWFP01000004.1"/>
</dbReference>
<name>A0A1X6Z4Y3_9RHOB</name>
<keyword evidence="2 4" id="KW-0808">Transferase</keyword>
<dbReference type="Proteomes" id="UP000193778">
    <property type="component" value="Unassembled WGS sequence"/>
</dbReference>
<accession>A0A1X6Z4Y3</accession>
<dbReference type="CDD" id="cd02440">
    <property type="entry name" value="AdoMet_MTases"/>
    <property type="match status" value="1"/>
</dbReference>
<feature type="domain" description="Methyltransferase" evidence="3">
    <location>
        <begin position="139"/>
        <end position="232"/>
    </location>
</feature>
<dbReference type="PANTHER" id="PTHR43861:SF1">
    <property type="entry name" value="TRANS-ACONITATE 2-METHYLTRANSFERASE"/>
    <property type="match status" value="1"/>
</dbReference>
<keyword evidence="5" id="KW-1185">Reference proteome</keyword>
<evidence type="ECO:0000313" key="5">
    <source>
        <dbReference type="Proteomes" id="UP000193778"/>
    </source>
</evidence>
<gene>
    <name evidence="4" type="primary">rebM_3</name>
    <name evidence="4" type="ORF">RUM8411_01818</name>
</gene>
<evidence type="ECO:0000313" key="4">
    <source>
        <dbReference type="EMBL" id="SLN40379.1"/>
    </source>
</evidence>
<organism evidence="4 5">
    <name type="scientific">Ruegeria meonggei</name>
    <dbReference type="NCBI Taxonomy" id="1446476"/>
    <lineage>
        <taxon>Bacteria</taxon>
        <taxon>Pseudomonadati</taxon>
        <taxon>Pseudomonadota</taxon>
        <taxon>Alphaproteobacteria</taxon>
        <taxon>Rhodobacterales</taxon>
        <taxon>Roseobacteraceae</taxon>
        <taxon>Ruegeria</taxon>
    </lineage>
</organism>
<reference evidence="5" key="1">
    <citation type="submission" date="2017-03" db="EMBL/GenBank/DDBJ databases">
        <authorList>
            <person name="Rodrigo-Torres L."/>
            <person name="Arahal R.D."/>
            <person name="Lucena T."/>
        </authorList>
    </citation>
    <scope>NUCLEOTIDE SEQUENCE [LARGE SCALE GENOMIC DNA]</scope>
    <source>
        <strain evidence="5">CECT 8411</strain>
    </source>
</reference>
<dbReference type="PANTHER" id="PTHR43861">
    <property type="entry name" value="TRANS-ACONITATE 2-METHYLTRANSFERASE-RELATED"/>
    <property type="match status" value="1"/>
</dbReference>
<proteinExistence type="predicted"/>
<dbReference type="GO" id="GO:0032259">
    <property type="term" value="P:methylation"/>
    <property type="evidence" value="ECO:0007669"/>
    <property type="project" value="UniProtKB-KW"/>
</dbReference>
<dbReference type="InterPro" id="IPR029063">
    <property type="entry name" value="SAM-dependent_MTases_sf"/>
</dbReference>
<dbReference type="OrthoDB" id="9787738at2"/>
<dbReference type="EMBL" id="FWFP01000004">
    <property type="protein sequence ID" value="SLN40379.1"/>
    <property type="molecule type" value="Genomic_DNA"/>
</dbReference>
<evidence type="ECO:0000256" key="2">
    <source>
        <dbReference type="ARBA" id="ARBA00022679"/>
    </source>
</evidence>
<dbReference type="EC" id="2.1.1.164" evidence="4"/>
<protein>
    <submittedName>
        <fullName evidence="4">Demethylrebeccamycin-D-glucose O-methyltransferase</fullName>
        <ecNumber evidence="4">2.1.1.164</ecNumber>
    </submittedName>
</protein>
<dbReference type="Pfam" id="PF13649">
    <property type="entry name" value="Methyltransf_25"/>
    <property type="match status" value="1"/>
</dbReference>
<evidence type="ECO:0000256" key="1">
    <source>
        <dbReference type="ARBA" id="ARBA00022603"/>
    </source>
</evidence>
<dbReference type="InterPro" id="IPR041698">
    <property type="entry name" value="Methyltransf_25"/>
</dbReference>
<keyword evidence="1 4" id="KW-0489">Methyltransferase</keyword>
<dbReference type="GO" id="GO:0102082">
    <property type="term" value="F:demethylrebeccamycin--D-glucose O-methyltransferase activity"/>
    <property type="evidence" value="ECO:0007669"/>
    <property type="project" value="UniProtKB-EC"/>
</dbReference>
<dbReference type="SUPFAM" id="SSF53335">
    <property type="entry name" value="S-adenosyl-L-methionine-dependent methyltransferases"/>
    <property type="match status" value="1"/>
</dbReference>